<dbReference type="GO" id="GO:0009097">
    <property type="term" value="P:isoleucine biosynthetic process"/>
    <property type="evidence" value="ECO:0007669"/>
    <property type="project" value="UniProtKB-UniRule"/>
</dbReference>
<keyword evidence="5 12" id="KW-0479">Metal-binding</keyword>
<accession>A0AA91EHF4</accession>
<feature type="binding site" evidence="13">
    <location>
        <position position="300"/>
    </location>
    <ligand>
        <name>substrate</name>
    </ligand>
</feature>
<dbReference type="SUPFAM" id="SSF48179">
    <property type="entry name" value="6-phosphogluconate dehydrogenase C-terminal domain-like"/>
    <property type="match status" value="2"/>
</dbReference>
<evidence type="ECO:0000256" key="12">
    <source>
        <dbReference type="HAMAP-Rule" id="MF_00435"/>
    </source>
</evidence>
<dbReference type="Proteomes" id="UP000078431">
    <property type="component" value="Unassembled WGS sequence"/>
</dbReference>
<dbReference type="EC" id="1.1.1.86" evidence="12"/>
<dbReference type="GO" id="GO:0000287">
    <property type="term" value="F:magnesium ion binding"/>
    <property type="evidence" value="ECO:0007669"/>
    <property type="project" value="UniProtKB-UniRule"/>
</dbReference>
<evidence type="ECO:0000313" key="16">
    <source>
        <dbReference type="EMBL" id="OAT58727.1"/>
    </source>
</evidence>
<dbReference type="PROSITE" id="PS51850">
    <property type="entry name" value="KARI_N"/>
    <property type="match status" value="1"/>
</dbReference>
<dbReference type="PROSITE" id="PS51851">
    <property type="entry name" value="KARI_C"/>
    <property type="match status" value="2"/>
</dbReference>
<keyword evidence="9 12" id="KW-0560">Oxidoreductase</keyword>
<evidence type="ECO:0000256" key="11">
    <source>
        <dbReference type="ARBA" id="ARBA00049021"/>
    </source>
</evidence>
<dbReference type="FunFam" id="3.40.50.720:FF:000043">
    <property type="entry name" value="Ketol-acid reductoisomerase (NADP(+))"/>
    <property type="match status" value="1"/>
</dbReference>
<feature type="domain" description="KARI C-terminal knotted" evidence="15">
    <location>
        <begin position="231"/>
        <end position="366"/>
    </location>
</feature>
<keyword evidence="6" id="KW-0677">Repeat</keyword>
<evidence type="ECO:0000259" key="14">
    <source>
        <dbReference type="PROSITE" id="PS51850"/>
    </source>
</evidence>
<keyword evidence="10 12" id="KW-0100">Branched-chain amino acid biosynthesis</keyword>
<dbReference type="NCBIfam" id="TIGR00465">
    <property type="entry name" value="ilvC"/>
    <property type="match status" value="1"/>
</dbReference>
<feature type="binding site" evidence="12 13">
    <location>
        <position position="243"/>
    </location>
    <ligand>
        <name>Mg(2+)</name>
        <dbReference type="ChEBI" id="CHEBI:18420"/>
        <label>1</label>
    </ligand>
</feature>
<comment type="cofactor">
    <cofactor evidence="12">
        <name>Mg(2+)</name>
        <dbReference type="ChEBI" id="CHEBI:18420"/>
    </cofactor>
    <text evidence="12">Binds 2 magnesium ions per subunit.</text>
</comment>
<dbReference type="InterPro" id="IPR013023">
    <property type="entry name" value="KARI"/>
</dbReference>
<evidence type="ECO:0000256" key="3">
    <source>
        <dbReference type="ARBA" id="ARBA00010318"/>
    </source>
</evidence>
<dbReference type="AlphaFoldDB" id="A0AA91EHF4"/>
<dbReference type="InterPro" id="IPR036291">
    <property type="entry name" value="NAD(P)-bd_dom_sf"/>
</dbReference>
<gene>
    <name evidence="12" type="primary">ilvC</name>
    <name evidence="16" type="ORF">M993_02599</name>
</gene>
<dbReference type="InterPro" id="IPR008927">
    <property type="entry name" value="6-PGluconate_DH-like_C_sf"/>
</dbReference>
<feature type="binding site" evidence="12">
    <location>
        <position position="98"/>
    </location>
    <ligand>
        <name>NADP(+)</name>
        <dbReference type="ChEBI" id="CHEBI:58349"/>
    </ligand>
</feature>
<dbReference type="PANTHER" id="PTHR21371:SF1">
    <property type="entry name" value="KETOL-ACID REDUCTOISOMERASE, MITOCHONDRIAL"/>
    <property type="match status" value="1"/>
</dbReference>
<dbReference type="InterPro" id="IPR013328">
    <property type="entry name" value="6PGD_dom2"/>
</dbReference>
<keyword evidence="4 12" id="KW-0028">Amino-acid biosynthesis</keyword>
<feature type="binding site" evidence="12 13">
    <location>
        <position position="239"/>
    </location>
    <ligand>
        <name>Mg(2+)</name>
        <dbReference type="ChEBI" id="CHEBI:18420"/>
        <label>1</label>
    </ligand>
</feature>
<feature type="binding site" evidence="12 13">
    <location>
        <position position="436"/>
    </location>
    <ligand>
        <name>substrate</name>
    </ligand>
</feature>
<evidence type="ECO:0000256" key="9">
    <source>
        <dbReference type="ARBA" id="ARBA00023002"/>
    </source>
</evidence>
<comment type="pathway">
    <text evidence="1 12">Amino-acid biosynthesis; L-valine biosynthesis; L-valine from pyruvate: step 2/4.</text>
</comment>
<evidence type="ECO:0000256" key="6">
    <source>
        <dbReference type="ARBA" id="ARBA00022737"/>
    </source>
</evidence>
<evidence type="ECO:0000256" key="8">
    <source>
        <dbReference type="ARBA" id="ARBA00022857"/>
    </source>
</evidence>
<comment type="caution">
    <text evidence="13">Lacks conserved residue(s) required for the propagation of feature annotation.</text>
</comment>
<keyword evidence="8 12" id="KW-0521">NADP</keyword>
<dbReference type="SUPFAM" id="SSF51735">
    <property type="entry name" value="NAD(P)-binding Rossmann-fold domains"/>
    <property type="match status" value="1"/>
</dbReference>
<name>A0AA91EHF4_9GAMM</name>
<feature type="binding site" evidence="12 13">
    <location>
        <position position="411"/>
    </location>
    <ligand>
        <name>Mg(2+)</name>
        <dbReference type="ChEBI" id="CHEBI:18420"/>
        <label>2</label>
    </ligand>
</feature>
<feature type="binding site" evidence="12">
    <location>
        <position position="180"/>
    </location>
    <ligand>
        <name>NADP(+)</name>
        <dbReference type="ChEBI" id="CHEBI:58349"/>
    </ligand>
</feature>
<comment type="catalytic activity">
    <reaction evidence="11 12">
        <text>(2R)-2,3-dihydroxy-3-methylbutanoate + NADP(+) = (2S)-2-acetolactate + NADPH + H(+)</text>
        <dbReference type="Rhea" id="RHEA:22068"/>
        <dbReference type="ChEBI" id="CHEBI:15378"/>
        <dbReference type="ChEBI" id="CHEBI:49072"/>
        <dbReference type="ChEBI" id="CHEBI:57783"/>
        <dbReference type="ChEBI" id="CHEBI:58349"/>
        <dbReference type="ChEBI" id="CHEBI:58476"/>
        <dbReference type="EC" id="1.1.1.86"/>
    </reaction>
</comment>
<proteinExistence type="inferred from homology"/>
<evidence type="ECO:0000256" key="2">
    <source>
        <dbReference type="ARBA" id="ARBA00004885"/>
    </source>
</evidence>
<dbReference type="InterPro" id="IPR013116">
    <property type="entry name" value="KARI_N"/>
</dbReference>
<comment type="caution">
    <text evidence="16">The sequence shown here is derived from an EMBL/GenBank/DDBJ whole genome shotgun (WGS) entry which is preliminary data.</text>
</comment>
<feature type="domain" description="KARI C-terminal knotted" evidence="15">
    <location>
        <begin position="367"/>
        <end position="508"/>
    </location>
</feature>
<feature type="binding site" evidence="12">
    <location>
        <position position="100"/>
    </location>
    <ligand>
        <name>NADP(+)</name>
        <dbReference type="ChEBI" id="CHEBI:58349"/>
    </ligand>
</feature>
<comment type="function">
    <text evidence="12">Involved in the biosynthesis of branched-chain amino acids (BCAA). Catalyzes an alkyl-migration followed by a ketol-acid reduction of (S)-2-acetolactate (S2AL) to yield (R)-2,3-dihydroxy-isovalerate. In the isomerase reaction, S2AL is rearranged via a Mg-dependent methyl migration to produce 3-hydroxy-3-methyl-2-ketobutyrate (HMKB). In the reductase reaction, this 2-ketoacid undergoes a metal-dependent reduction by NADPH to yield (R)-2,3-dihydroxy-isovalerate.</text>
</comment>
<sequence>MNLQTSPLSENTTSNNQTMEQTMANYFNTLNLRQQLAQLGKCRFMGREEFADEAGYLKGKKVVIVGCGAQGLNQGLNMRDSGLDVAYALRAEAIAEKRASWRKATENGFKVGTYEELIPQADLVVNLTPDKQHSAVVKAVQPLMKDGAALGYSHGFNIVEVGEQIRKDITVVMVAPKCPGTEVREEYKRGFGVPTLIAVHPENDPKGEGMAIAKAWAAATGGHRAGVLESSFVAEVKSDLMGEQTILCGMLQAGSLLCFDKLVSEGTEPAYAEKLVQFGWETITEALKQGGITLMMDRLSNPAKLRAYALSEQLKEIMAPLFQKHMDDIISGAFSGGMMADWAEDDIKLLTWREETGKTAFETAPQFEGKIAEQDYFDQGVLMIAMVKAGVELAFETMVASGIIEESAYYESLHELPLIANTIARKRLYEMNVVISDTAEYGNYLFANAAVPLLKEKFMASLQTGDLGKAAGTTTAVDNAQLRDVNEAIRNHPIEAVGHKLRGYMKDMKRIAVAG</sequence>
<organism evidence="16 17">
    <name type="scientific">Obesumbacterium proteus ATCC 12841</name>
    <dbReference type="NCBI Taxonomy" id="1354268"/>
    <lineage>
        <taxon>Bacteria</taxon>
        <taxon>Pseudomonadati</taxon>
        <taxon>Pseudomonadota</taxon>
        <taxon>Gammaproteobacteria</taxon>
        <taxon>Enterobacterales</taxon>
        <taxon>Hafniaceae</taxon>
        <taxon>Obesumbacterium</taxon>
    </lineage>
</organism>
<dbReference type="HAMAP" id="MF_00435">
    <property type="entry name" value="IlvC"/>
    <property type="match status" value="1"/>
</dbReference>
<keyword evidence="7 12" id="KW-0460">Magnesium</keyword>
<dbReference type="FunFam" id="1.10.1040.10:FF:000007">
    <property type="entry name" value="Ketol-acid reductoisomerase (NADP(+))"/>
    <property type="match status" value="1"/>
</dbReference>
<evidence type="ECO:0000256" key="5">
    <source>
        <dbReference type="ARBA" id="ARBA00022723"/>
    </source>
</evidence>
<comment type="pathway">
    <text evidence="2 12">Amino-acid biosynthesis; L-isoleucine biosynthesis; L-isoleucine from 2-oxobutanoate: step 2/4.</text>
</comment>
<evidence type="ECO:0000256" key="7">
    <source>
        <dbReference type="ARBA" id="ARBA00022842"/>
    </source>
</evidence>
<comment type="similarity">
    <text evidence="3 12 13">Belongs to the ketol-acid reductoisomerase family.</text>
</comment>
<keyword evidence="17" id="KW-1185">Reference proteome</keyword>
<feature type="binding site" evidence="12">
    <location>
        <position position="90"/>
    </location>
    <ligand>
        <name>NADP(+)</name>
        <dbReference type="ChEBI" id="CHEBI:58349"/>
    </ligand>
</feature>
<protein>
    <recommendedName>
        <fullName evidence="12">Ketol-acid reductoisomerase (NADP(+))</fullName>
        <shortName evidence="12">KARI</shortName>
        <ecNumber evidence="12">1.1.1.86</ecNumber>
    </recommendedName>
    <alternativeName>
        <fullName evidence="12">Acetohydroxy-acid isomeroreductase</fullName>
        <shortName evidence="12">AHIR</shortName>
    </alternativeName>
    <alternativeName>
        <fullName evidence="12">Alpha-keto-beta-hydroxylacyl reductoisomerase</fullName>
    </alternativeName>
</protein>
<dbReference type="InterPro" id="IPR000506">
    <property type="entry name" value="KARI_C"/>
</dbReference>
<dbReference type="Pfam" id="PF01450">
    <property type="entry name" value="KARI_C"/>
    <property type="match status" value="2"/>
</dbReference>
<evidence type="ECO:0000256" key="1">
    <source>
        <dbReference type="ARBA" id="ARBA00004864"/>
    </source>
</evidence>
<feature type="binding site" evidence="12 13">
    <location>
        <position position="415"/>
    </location>
    <ligand>
        <name>Mg(2+)</name>
        <dbReference type="ChEBI" id="CHEBI:18420"/>
        <label>2</label>
    </ligand>
</feature>
<dbReference type="NCBIfam" id="NF003557">
    <property type="entry name" value="PRK05225.1"/>
    <property type="match status" value="1"/>
</dbReference>
<feature type="binding site" evidence="12">
    <location>
        <begin position="67"/>
        <end position="70"/>
    </location>
    <ligand>
        <name>NADP(+)</name>
        <dbReference type="ChEBI" id="CHEBI:58349"/>
    </ligand>
</feature>
<feature type="binding site" evidence="12">
    <location>
        <begin position="130"/>
        <end position="132"/>
    </location>
    <ligand>
        <name>NADP(+)</name>
        <dbReference type="ChEBI" id="CHEBI:58349"/>
    </ligand>
</feature>
<dbReference type="Gene3D" id="1.10.1040.10">
    <property type="entry name" value="N-(1-d-carboxylethyl)-l-norvaline Dehydrogenase, domain 2"/>
    <property type="match status" value="1"/>
</dbReference>
<evidence type="ECO:0000313" key="17">
    <source>
        <dbReference type="Proteomes" id="UP000078431"/>
    </source>
</evidence>
<dbReference type="Gene3D" id="3.40.50.720">
    <property type="entry name" value="NAD(P)-binding Rossmann-like Domain"/>
    <property type="match status" value="1"/>
</dbReference>
<feature type="binding site" evidence="12 13">
    <location>
        <position position="239"/>
    </location>
    <ligand>
        <name>Mg(2+)</name>
        <dbReference type="ChEBI" id="CHEBI:18420"/>
        <label>2</label>
    </ligand>
</feature>
<dbReference type="PANTHER" id="PTHR21371">
    <property type="entry name" value="KETOL-ACID REDUCTOISOMERASE, MITOCHONDRIAL"/>
    <property type="match status" value="1"/>
</dbReference>
<dbReference type="GO" id="GO:0004455">
    <property type="term" value="F:ketol-acid reductoisomerase activity"/>
    <property type="evidence" value="ECO:0007669"/>
    <property type="project" value="UniProtKB-UniRule"/>
</dbReference>
<dbReference type="EMBL" id="LXEX01000037">
    <property type="protein sequence ID" value="OAT58727.1"/>
    <property type="molecule type" value="Genomic_DNA"/>
</dbReference>
<comment type="catalytic activity">
    <reaction evidence="12">
        <text>(2R,3R)-2,3-dihydroxy-3-methylpentanoate + NADP(+) = (S)-2-ethyl-2-hydroxy-3-oxobutanoate + NADPH + H(+)</text>
        <dbReference type="Rhea" id="RHEA:13493"/>
        <dbReference type="ChEBI" id="CHEBI:15378"/>
        <dbReference type="ChEBI" id="CHEBI:49256"/>
        <dbReference type="ChEBI" id="CHEBI:49258"/>
        <dbReference type="ChEBI" id="CHEBI:57783"/>
        <dbReference type="ChEBI" id="CHEBI:58349"/>
        <dbReference type="EC" id="1.1.1.86"/>
    </reaction>
</comment>
<dbReference type="GO" id="GO:0009099">
    <property type="term" value="P:L-valine biosynthetic process"/>
    <property type="evidence" value="ECO:0007669"/>
    <property type="project" value="UniProtKB-UniRule"/>
</dbReference>
<feature type="active site" evidence="12">
    <location>
        <position position="154"/>
    </location>
</feature>
<evidence type="ECO:0000256" key="4">
    <source>
        <dbReference type="ARBA" id="ARBA00022605"/>
    </source>
</evidence>
<dbReference type="GO" id="GO:0005829">
    <property type="term" value="C:cytosol"/>
    <property type="evidence" value="ECO:0007669"/>
    <property type="project" value="TreeGrafter"/>
</dbReference>
<reference evidence="16 17" key="1">
    <citation type="submission" date="2016-04" db="EMBL/GenBank/DDBJ databases">
        <title>ATOL: Assembling a taxonomically balanced genome-scale reconstruction of the evolutionary history of the Enterobacteriaceae.</title>
        <authorList>
            <person name="Plunkett G.III."/>
            <person name="Neeno-Eckwall E.C."/>
            <person name="Glasner J.D."/>
            <person name="Perna N.T."/>
        </authorList>
    </citation>
    <scope>NUCLEOTIDE SEQUENCE [LARGE SCALE GENOMIC DNA]</scope>
    <source>
        <strain evidence="16 17">ATCC 12841</strain>
    </source>
</reference>
<feature type="domain" description="KARI N-terminal Rossmann" evidence="14">
    <location>
        <begin position="37"/>
        <end position="230"/>
    </location>
</feature>
<evidence type="ECO:0000256" key="13">
    <source>
        <dbReference type="PROSITE-ProRule" id="PRU01198"/>
    </source>
</evidence>
<evidence type="ECO:0000256" key="10">
    <source>
        <dbReference type="ARBA" id="ARBA00023304"/>
    </source>
</evidence>
<dbReference type="Pfam" id="PF07991">
    <property type="entry name" value="KARI_N"/>
    <property type="match status" value="1"/>
</dbReference>
<evidence type="ECO:0000259" key="15">
    <source>
        <dbReference type="PROSITE" id="PS51851"/>
    </source>
</evidence>